<dbReference type="PROSITE" id="PS00175">
    <property type="entry name" value="PG_MUTASE"/>
    <property type="match status" value="1"/>
</dbReference>
<dbReference type="GO" id="GO:0004082">
    <property type="term" value="F:bisphosphoglycerate mutase activity"/>
    <property type="evidence" value="ECO:0007669"/>
    <property type="project" value="UniProtKB-EC"/>
</dbReference>
<dbReference type="InterPro" id="IPR013078">
    <property type="entry name" value="His_Pase_superF_clade-1"/>
</dbReference>
<comment type="catalytic activity">
    <reaction evidence="8">
        <text>(2R)-2-phosphoglycerate = (2R)-3-phosphoglycerate</text>
        <dbReference type="Rhea" id="RHEA:15901"/>
        <dbReference type="ChEBI" id="CHEBI:58272"/>
        <dbReference type="ChEBI" id="CHEBI:58289"/>
        <dbReference type="EC" id="5.4.2.11"/>
    </reaction>
</comment>
<dbReference type="Pfam" id="PF00992">
    <property type="entry name" value="Troponin"/>
    <property type="match status" value="1"/>
</dbReference>
<dbReference type="Gene3D" id="3.40.50.1240">
    <property type="entry name" value="Phosphoglycerate mutase-like"/>
    <property type="match status" value="2"/>
</dbReference>
<feature type="site" description="Transition state stabilizer" evidence="7">
    <location>
        <position position="289"/>
    </location>
</feature>
<evidence type="ECO:0000256" key="8">
    <source>
        <dbReference type="RuleBase" id="RU004511"/>
    </source>
</evidence>
<dbReference type="GO" id="GO:0005861">
    <property type="term" value="C:troponin complex"/>
    <property type="evidence" value="ECO:0007669"/>
    <property type="project" value="InterPro"/>
</dbReference>
<evidence type="ECO:0000256" key="3">
    <source>
        <dbReference type="ARBA" id="ARBA00023152"/>
    </source>
</evidence>
<comment type="similarity">
    <text evidence="2 8">Belongs to the phosphoglycerate mutase family. BPG-dependent PGAM subfamily.</text>
</comment>
<dbReference type="AlphaFoldDB" id="A0AAV2L6R1"/>
<dbReference type="EC" id="5.4.2.11" evidence="8"/>
<evidence type="ECO:0000313" key="10">
    <source>
        <dbReference type="Proteomes" id="UP001497482"/>
    </source>
</evidence>
<evidence type="ECO:0000256" key="7">
    <source>
        <dbReference type="PIRSR" id="PIRSR613078-3"/>
    </source>
</evidence>
<dbReference type="EC" id="5.4.2.4" evidence="8"/>
<dbReference type="FunFam" id="1.20.5.350:FF:000008">
    <property type="entry name" value="Troponin I4b, tandem duplicate 2"/>
    <property type="match status" value="1"/>
</dbReference>
<sequence length="359" mass="40765">MCLSFQLTQTHLTRNSKPKISASRRLFLKTKMLKKAVTMWENEKQLKSEERDQVLSEKVPALQVSGLSLQDLQNLCRELHQKIDVADEDRFDIAAKVTINDQKVHDLSQKIYELKGKMKRPNLKRVRVSADAMLGALLGAKVKESVDFKANLKTVKKEEEKKEEVTDWRKNVDAMLHPLPATVLIKGCSLLLLMSKYKLFLLRHGEGAWNKENRFCSWVDQKLSENGVTEAQDCGRLLKEQGYTTCDVAKDKLPRSESLKEVLDRLLPYWDNTIVPEIRKDRSVLISGHGNSCRALLKHLEGISDEDIVNVTLPTGIPVLLELDENLRPVKPRQLLGDQAKIQAAIKKVEDQGKAKPST</sequence>
<dbReference type="SMART" id="SM00855">
    <property type="entry name" value="PGAM"/>
    <property type="match status" value="1"/>
</dbReference>
<reference evidence="9 10" key="1">
    <citation type="submission" date="2024-04" db="EMBL/GenBank/DDBJ databases">
        <authorList>
            <person name="Waldvogel A.-M."/>
            <person name="Schoenle A."/>
        </authorList>
    </citation>
    <scope>NUCLEOTIDE SEQUENCE [LARGE SCALE GENOMIC DNA]</scope>
</reference>
<dbReference type="Gene3D" id="6.10.250.180">
    <property type="match status" value="1"/>
</dbReference>
<evidence type="ECO:0000256" key="6">
    <source>
        <dbReference type="PIRSR" id="PIRSR613078-2"/>
    </source>
</evidence>
<evidence type="ECO:0000256" key="2">
    <source>
        <dbReference type="ARBA" id="ARBA00006717"/>
    </source>
</evidence>
<gene>
    <name evidence="9" type="ORF">KC01_LOCUS23915</name>
</gene>
<keyword evidence="3 8" id="KW-0324">Glycolysis</keyword>
<keyword evidence="10" id="KW-1185">Reference proteome</keyword>
<keyword evidence="4" id="KW-0514">Muscle protein</keyword>
<dbReference type="Proteomes" id="UP001497482">
    <property type="component" value="Chromosome 20"/>
</dbReference>
<dbReference type="SUPFAM" id="SSF90250">
    <property type="entry name" value="Troponin coil-coiled subunits"/>
    <property type="match status" value="1"/>
</dbReference>
<dbReference type="Pfam" id="PF00300">
    <property type="entry name" value="His_Phos_1"/>
    <property type="match status" value="1"/>
</dbReference>
<dbReference type="SUPFAM" id="SSF53254">
    <property type="entry name" value="Phosphoglycerate mutase-like"/>
    <property type="match status" value="1"/>
</dbReference>
<organism evidence="9 10">
    <name type="scientific">Knipowitschia caucasica</name>
    <name type="common">Caucasian dwarf goby</name>
    <name type="synonym">Pomatoschistus caucasicus</name>
    <dbReference type="NCBI Taxonomy" id="637954"/>
    <lineage>
        <taxon>Eukaryota</taxon>
        <taxon>Metazoa</taxon>
        <taxon>Chordata</taxon>
        <taxon>Craniata</taxon>
        <taxon>Vertebrata</taxon>
        <taxon>Euteleostomi</taxon>
        <taxon>Actinopterygii</taxon>
        <taxon>Neopterygii</taxon>
        <taxon>Teleostei</taxon>
        <taxon>Neoteleostei</taxon>
        <taxon>Acanthomorphata</taxon>
        <taxon>Gobiaria</taxon>
        <taxon>Gobiiformes</taxon>
        <taxon>Gobioidei</taxon>
        <taxon>Gobiidae</taxon>
        <taxon>Gobiinae</taxon>
        <taxon>Knipowitschia</taxon>
    </lineage>
</organism>
<evidence type="ECO:0000256" key="1">
    <source>
        <dbReference type="ARBA" id="ARBA00000505"/>
    </source>
</evidence>
<dbReference type="InterPro" id="IPR001345">
    <property type="entry name" value="PG/BPGM_mutase_AS"/>
</dbReference>
<evidence type="ECO:0000256" key="4">
    <source>
        <dbReference type="ARBA" id="ARBA00023179"/>
    </source>
</evidence>
<proteinExistence type="inferred from homology"/>
<dbReference type="InterPro" id="IPR038077">
    <property type="entry name" value="Troponin_sf"/>
</dbReference>
<comment type="catalytic activity">
    <reaction evidence="1 8">
        <text>(2R)-3-phospho-glyceroyl phosphate = (2R)-2,3-bisphosphoglycerate + H(+)</text>
        <dbReference type="Rhea" id="RHEA:17765"/>
        <dbReference type="ChEBI" id="CHEBI:15378"/>
        <dbReference type="ChEBI" id="CHEBI:57604"/>
        <dbReference type="ChEBI" id="CHEBI:58248"/>
        <dbReference type="EC" id="5.4.2.4"/>
    </reaction>
</comment>
<dbReference type="EMBL" id="OZ035842">
    <property type="protein sequence ID" value="CAL1595032.1"/>
    <property type="molecule type" value="Genomic_DNA"/>
</dbReference>
<accession>A0AAV2L6R1</accession>
<dbReference type="GO" id="GO:0006096">
    <property type="term" value="P:glycolytic process"/>
    <property type="evidence" value="ECO:0007669"/>
    <property type="project" value="UniProtKB-KW"/>
</dbReference>
<dbReference type="PANTHER" id="PTHR11931">
    <property type="entry name" value="PHOSPHOGLYCERATE MUTASE"/>
    <property type="match status" value="1"/>
</dbReference>
<dbReference type="CDD" id="cd07067">
    <property type="entry name" value="HP_PGM_like"/>
    <property type="match status" value="1"/>
</dbReference>
<dbReference type="Gene3D" id="1.20.5.350">
    <property type="match status" value="1"/>
</dbReference>
<feature type="binding site" evidence="6">
    <location>
        <begin position="290"/>
        <end position="291"/>
    </location>
    <ligand>
        <name>substrate</name>
    </ligand>
</feature>
<evidence type="ECO:0000256" key="5">
    <source>
        <dbReference type="ARBA" id="ARBA00023235"/>
    </source>
</evidence>
<dbReference type="GO" id="GO:0004619">
    <property type="term" value="F:phosphoglycerate mutase activity"/>
    <property type="evidence" value="ECO:0007669"/>
    <property type="project" value="UniProtKB-EC"/>
</dbReference>
<name>A0AAV2L6R1_KNICA</name>
<dbReference type="InterPro" id="IPR029033">
    <property type="entry name" value="His_PPase_superfam"/>
</dbReference>
<dbReference type="InterPro" id="IPR001978">
    <property type="entry name" value="Troponin"/>
</dbReference>
<protein>
    <recommendedName>
        <fullName evidence="8">Phosphoglycerate mutase</fullName>
        <ecNumber evidence="8">5.4.2.11</ecNumber>
        <ecNumber evidence="8">5.4.2.4</ecNumber>
    </recommendedName>
</protein>
<dbReference type="InterPro" id="IPR005952">
    <property type="entry name" value="Phosphogly_mut1"/>
</dbReference>
<keyword evidence="5 8" id="KW-0413">Isomerase</keyword>
<dbReference type="NCBIfam" id="TIGR01258">
    <property type="entry name" value="pgm_1"/>
    <property type="match status" value="1"/>
</dbReference>
<evidence type="ECO:0000313" key="9">
    <source>
        <dbReference type="EMBL" id="CAL1595032.1"/>
    </source>
</evidence>